<evidence type="ECO:0000313" key="2">
    <source>
        <dbReference type="EMBL" id="MFC4717287.1"/>
    </source>
</evidence>
<dbReference type="PANTHER" id="PTHR34215">
    <property type="entry name" value="BLL0784 PROTEIN"/>
    <property type="match status" value="1"/>
</dbReference>
<dbReference type="SUPFAM" id="SSF64376">
    <property type="entry name" value="YlxR-like"/>
    <property type="match status" value="1"/>
</dbReference>
<dbReference type="InterPro" id="IPR037465">
    <property type="entry name" value="YlxR"/>
</dbReference>
<dbReference type="Gene3D" id="3.30.1230.10">
    <property type="entry name" value="YlxR-like"/>
    <property type="match status" value="1"/>
</dbReference>
<evidence type="ECO:0000259" key="1">
    <source>
        <dbReference type="Pfam" id="PF04296"/>
    </source>
</evidence>
<comment type="caution">
    <text evidence="2">The sequence shown here is derived from an EMBL/GenBank/DDBJ whole genome shotgun (WGS) entry which is preliminary data.</text>
</comment>
<feature type="domain" description="YlxR" evidence="1">
    <location>
        <begin position="7"/>
        <end position="79"/>
    </location>
</feature>
<keyword evidence="3" id="KW-1185">Reference proteome</keyword>
<dbReference type="Proteomes" id="UP001595884">
    <property type="component" value="Unassembled WGS sequence"/>
</dbReference>
<dbReference type="InterPro" id="IPR007393">
    <property type="entry name" value="YlxR_dom"/>
</dbReference>
<dbReference type="RefSeq" id="WP_382412363.1">
    <property type="nucleotide sequence ID" value="NZ_BAAAVQ010000051.1"/>
</dbReference>
<gene>
    <name evidence="2" type="ORF">ACFO7V_14235</name>
</gene>
<protein>
    <submittedName>
        <fullName evidence="2">YlxR family protein</fullName>
    </submittedName>
</protein>
<evidence type="ECO:0000313" key="3">
    <source>
        <dbReference type="Proteomes" id="UP001595884"/>
    </source>
</evidence>
<accession>A0ABV9MMY9</accession>
<dbReference type="Pfam" id="PF04296">
    <property type="entry name" value="YlxR"/>
    <property type="match status" value="1"/>
</dbReference>
<dbReference type="EMBL" id="JBHSHE010000064">
    <property type="protein sequence ID" value="MFC4717287.1"/>
    <property type="molecule type" value="Genomic_DNA"/>
</dbReference>
<dbReference type="PANTHER" id="PTHR34215:SF1">
    <property type="entry name" value="YLXR DOMAIN-CONTAINING PROTEIN"/>
    <property type="match status" value="1"/>
</dbReference>
<organism evidence="2 3">
    <name type="scientific">Glutamicibacter bergerei</name>
    <dbReference type="NCBI Taxonomy" id="256702"/>
    <lineage>
        <taxon>Bacteria</taxon>
        <taxon>Bacillati</taxon>
        <taxon>Actinomycetota</taxon>
        <taxon>Actinomycetes</taxon>
        <taxon>Micrococcales</taxon>
        <taxon>Micrococcaceae</taxon>
        <taxon>Glutamicibacter</taxon>
    </lineage>
</organism>
<dbReference type="InterPro" id="IPR035931">
    <property type="entry name" value="YlxR-like_sf"/>
</dbReference>
<reference evidence="3" key="1">
    <citation type="journal article" date="2019" name="Int. J. Syst. Evol. Microbiol.">
        <title>The Global Catalogue of Microorganisms (GCM) 10K type strain sequencing project: providing services to taxonomists for standard genome sequencing and annotation.</title>
        <authorList>
            <consortium name="The Broad Institute Genomics Platform"/>
            <consortium name="The Broad Institute Genome Sequencing Center for Infectious Disease"/>
            <person name="Wu L."/>
            <person name="Ma J."/>
        </authorList>
    </citation>
    <scope>NUCLEOTIDE SEQUENCE [LARGE SCALE GENOMIC DNA]</scope>
    <source>
        <strain evidence="3">CGMCC 1.12849</strain>
    </source>
</reference>
<sequence length="106" mass="11703">MKLHQQRTCIGCRTITSQDELLRWVLNQEAPLRGVQLDLSGAASGRGAWTHGTEKCVQHAVRRKAFSRAFRSSVNDSCVAQQFAAYEDQSAKGRLSGNHDESGSEI</sequence>
<name>A0ABV9MMY9_9MICC</name>
<proteinExistence type="predicted"/>